<keyword evidence="2" id="KW-0328">Glycosyltransferase</keyword>
<evidence type="ECO:0000313" key="7">
    <source>
        <dbReference type="Proteomes" id="UP000298058"/>
    </source>
</evidence>
<keyword evidence="4" id="KW-0812">Transmembrane</keyword>
<evidence type="ECO:0000259" key="5">
    <source>
        <dbReference type="Pfam" id="PF00535"/>
    </source>
</evidence>
<feature type="domain" description="Glycosyltransferase 2-like" evidence="5">
    <location>
        <begin position="22"/>
        <end position="186"/>
    </location>
</feature>
<dbReference type="PANTHER" id="PTHR43179:SF12">
    <property type="entry name" value="GALACTOFURANOSYLTRANSFERASE GLFT2"/>
    <property type="match status" value="1"/>
</dbReference>
<dbReference type="Pfam" id="PF00535">
    <property type="entry name" value="Glycos_transf_2"/>
    <property type="match status" value="1"/>
</dbReference>
<evidence type="ECO:0000256" key="4">
    <source>
        <dbReference type="SAM" id="Phobius"/>
    </source>
</evidence>
<keyword evidence="4" id="KW-1133">Transmembrane helix</keyword>
<organism evidence="6 7">
    <name type="scientific">Leptospira idonii</name>
    <dbReference type="NCBI Taxonomy" id="1193500"/>
    <lineage>
        <taxon>Bacteria</taxon>
        <taxon>Pseudomonadati</taxon>
        <taxon>Spirochaetota</taxon>
        <taxon>Spirochaetia</taxon>
        <taxon>Leptospirales</taxon>
        <taxon>Leptospiraceae</taxon>
        <taxon>Leptospira</taxon>
    </lineage>
</organism>
<dbReference type="AlphaFoldDB" id="A0A4R9LXZ3"/>
<dbReference type="Proteomes" id="UP000298058">
    <property type="component" value="Unassembled WGS sequence"/>
</dbReference>
<dbReference type="GO" id="GO:0016757">
    <property type="term" value="F:glycosyltransferase activity"/>
    <property type="evidence" value="ECO:0007669"/>
    <property type="project" value="UniProtKB-KW"/>
</dbReference>
<dbReference type="CDD" id="cd04186">
    <property type="entry name" value="GT_2_like_c"/>
    <property type="match status" value="1"/>
</dbReference>
<dbReference type="Gene3D" id="3.90.550.10">
    <property type="entry name" value="Spore Coat Polysaccharide Biosynthesis Protein SpsA, Chain A"/>
    <property type="match status" value="1"/>
</dbReference>
<comment type="similarity">
    <text evidence="1">Belongs to the glycosyltransferase 2 family.</text>
</comment>
<sequence length="353" mass="41450">MSTGKGRQKKLLNHINPKVGIVLINWNSGVKTIHCIESIQKPESFQYEIIVIDNGSKDGSLEKLKARFPDLRIFENKANMGFVGACNQGLKYFLEKQTPYCILFNNDMIADENWLRSFVAAADRYETSDILGSTIAFKNMPRLYNSTGVVMNFSGYCWDRDFGEYVDDVKRQTGEVLAVSGGSMLIKTRILSRVGYLDKDYFAYYEDLEFCLRYRRILNGNITFVSEAKCFHEYSGSSSSVPVFRYWLTVRNFWINIAKTFSLSMIWRYYPRILWDRLRGEIRNRIRNKQYKFLCIEIVSIVLFFYYLAKNVKMFFAKDYSKNYEHLLVQSQGYAEINISHIEKESKQKWKSY</sequence>
<dbReference type="EMBL" id="RQHW01000047">
    <property type="protein sequence ID" value="TGN18305.1"/>
    <property type="molecule type" value="Genomic_DNA"/>
</dbReference>
<keyword evidence="3 6" id="KW-0808">Transferase</keyword>
<dbReference type="InterPro" id="IPR029044">
    <property type="entry name" value="Nucleotide-diphossugar_trans"/>
</dbReference>
<reference evidence="6" key="1">
    <citation type="journal article" date="2019" name="PLoS Negl. Trop. Dis.">
        <title>Revisiting the worldwide diversity of Leptospira species in the environment.</title>
        <authorList>
            <person name="Vincent A.T."/>
            <person name="Schiettekatte O."/>
            <person name="Bourhy P."/>
            <person name="Veyrier F.J."/>
            <person name="Picardeau M."/>
        </authorList>
    </citation>
    <scope>NUCLEOTIDE SEQUENCE [LARGE SCALE GENOMIC DNA]</scope>
    <source>
        <strain evidence="6">201300427</strain>
    </source>
</reference>
<keyword evidence="7" id="KW-1185">Reference proteome</keyword>
<feature type="transmembrane region" description="Helical" evidence="4">
    <location>
        <begin position="291"/>
        <end position="309"/>
    </location>
</feature>
<accession>A0A4R9LXZ3</accession>
<dbReference type="OrthoDB" id="9771846at2"/>
<evidence type="ECO:0000313" key="6">
    <source>
        <dbReference type="EMBL" id="TGN18305.1"/>
    </source>
</evidence>
<evidence type="ECO:0000256" key="3">
    <source>
        <dbReference type="ARBA" id="ARBA00022679"/>
    </source>
</evidence>
<gene>
    <name evidence="6" type="ORF">EHS15_12935</name>
</gene>
<comment type="caution">
    <text evidence="6">The sequence shown here is derived from an EMBL/GenBank/DDBJ whole genome shotgun (WGS) entry which is preliminary data.</text>
</comment>
<dbReference type="InterPro" id="IPR001173">
    <property type="entry name" value="Glyco_trans_2-like"/>
</dbReference>
<dbReference type="PANTHER" id="PTHR43179">
    <property type="entry name" value="RHAMNOSYLTRANSFERASE WBBL"/>
    <property type="match status" value="1"/>
</dbReference>
<dbReference type="SUPFAM" id="SSF53448">
    <property type="entry name" value="Nucleotide-diphospho-sugar transferases"/>
    <property type="match status" value="1"/>
</dbReference>
<name>A0A4R9LXZ3_9LEPT</name>
<protein>
    <submittedName>
        <fullName evidence="6">Glycosyltransferase family 2 protein</fullName>
    </submittedName>
</protein>
<evidence type="ECO:0000256" key="2">
    <source>
        <dbReference type="ARBA" id="ARBA00022676"/>
    </source>
</evidence>
<keyword evidence="4" id="KW-0472">Membrane</keyword>
<proteinExistence type="inferred from homology"/>
<evidence type="ECO:0000256" key="1">
    <source>
        <dbReference type="ARBA" id="ARBA00006739"/>
    </source>
</evidence>